<dbReference type="InterPro" id="IPR029061">
    <property type="entry name" value="THDP-binding"/>
</dbReference>
<dbReference type="SMART" id="SM00861">
    <property type="entry name" value="Transket_pyr"/>
    <property type="match status" value="1"/>
</dbReference>
<dbReference type="SUPFAM" id="SSF52922">
    <property type="entry name" value="TK C-terminal domain-like"/>
    <property type="match status" value="1"/>
</dbReference>
<proteinExistence type="predicted"/>
<name>A0A1R4EU56_BREDI</name>
<evidence type="ECO:0000256" key="2">
    <source>
        <dbReference type="ARBA" id="ARBA00012277"/>
    </source>
</evidence>
<dbReference type="Proteomes" id="UP000195766">
    <property type="component" value="Unassembled WGS sequence"/>
</dbReference>
<evidence type="ECO:0000313" key="6">
    <source>
        <dbReference type="Proteomes" id="UP000195766"/>
    </source>
</evidence>
<comment type="cofactor">
    <cofactor evidence="1">
        <name>thiamine diphosphate</name>
        <dbReference type="ChEBI" id="CHEBI:58937"/>
    </cofactor>
</comment>
<dbReference type="EC" id="1.2.4.4" evidence="2"/>
<gene>
    <name evidence="5" type="ORF">FM111_00795</name>
</gene>
<dbReference type="Gene3D" id="3.40.50.970">
    <property type="match status" value="1"/>
</dbReference>
<dbReference type="InterPro" id="IPR005475">
    <property type="entry name" value="Transketolase-like_Pyr-bd"/>
</dbReference>
<dbReference type="PANTHER" id="PTHR42980:SF1">
    <property type="entry name" value="2-OXOISOVALERATE DEHYDROGENASE SUBUNIT BETA, MITOCHONDRIAL"/>
    <property type="match status" value="1"/>
</dbReference>
<dbReference type="CDD" id="cd07036">
    <property type="entry name" value="TPP_PYR_E1-PDHc-beta_like"/>
    <property type="match status" value="1"/>
</dbReference>
<dbReference type="Gene3D" id="3.40.50.920">
    <property type="match status" value="1"/>
</dbReference>
<dbReference type="GO" id="GO:0003863">
    <property type="term" value="F:branched-chain 2-oxo acid dehydrogenase activity"/>
    <property type="evidence" value="ECO:0007669"/>
    <property type="project" value="UniProtKB-EC"/>
</dbReference>
<dbReference type="InterPro" id="IPR033248">
    <property type="entry name" value="Transketolase_C"/>
</dbReference>
<dbReference type="Pfam" id="PF02779">
    <property type="entry name" value="Transket_pyr"/>
    <property type="match status" value="1"/>
</dbReference>
<organism evidence="5 6">
    <name type="scientific">Brevundimonas diminuta 3F5N</name>
    <dbReference type="NCBI Taxonomy" id="1255603"/>
    <lineage>
        <taxon>Bacteria</taxon>
        <taxon>Pseudomonadati</taxon>
        <taxon>Pseudomonadota</taxon>
        <taxon>Alphaproteobacteria</taxon>
        <taxon>Caulobacterales</taxon>
        <taxon>Caulobacteraceae</taxon>
        <taxon>Brevundimonas</taxon>
    </lineage>
</organism>
<dbReference type="GO" id="GO:0007584">
    <property type="term" value="P:response to nutrient"/>
    <property type="evidence" value="ECO:0007669"/>
    <property type="project" value="TreeGrafter"/>
</dbReference>
<dbReference type="PANTHER" id="PTHR42980">
    <property type="entry name" value="2-OXOISOVALERATE DEHYDROGENASE SUBUNIT BETA-RELATED"/>
    <property type="match status" value="1"/>
</dbReference>
<dbReference type="GO" id="GO:0009083">
    <property type="term" value="P:branched-chain amino acid catabolic process"/>
    <property type="evidence" value="ECO:0007669"/>
    <property type="project" value="TreeGrafter"/>
</dbReference>
<dbReference type="AlphaFoldDB" id="A0A1R4EU56"/>
<sequence length="372" mass="40126">MMAEINDKIEADMVDQKNAPASVAPEASAAAPAVASMNMIQALNSALDVKMAEDPTVVSYGEDAGYFGGVFRVTDHLQKKHGMNRSFDAPISETGIVGAAIGMAAYGLRPVVEIQFADYIYPAYDQIVSEAAKMRYRSGGQFTTPMVVRSPYGGGIFGGQTHSQSPESLFTHIAGLKVVIPSNPYDAKGLLTAAIEDDDPVIFFEPKRLYNGPFDGWHEKPVSPWKAQELAQVPTGKYVEPIGKARVMKEGSDVTILAYGTMVWVALAGAEHAGVDAEVIDLRTLVPLDIEAIEASVKKTGRCVIVHEAPKTSGFGGELSALVQERCFYHLEAPVARVTGWDTPYPHAFEWEYFPGPQRVADALKAVMSGGR</sequence>
<dbReference type="EMBL" id="FUIE01000009">
    <property type="protein sequence ID" value="SJM47116.1"/>
    <property type="molecule type" value="Genomic_DNA"/>
</dbReference>
<evidence type="ECO:0000313" key="5">
    <source>
        <dbReference type="EMBL" id="SJM47116.1"/>
    </source>
</evidence>
<reference evidence="5 6" key="1">
    <citation type="submission" date="2017-02" db="EMBL/GenBank/DDBJ databases">
        <authorList>
            <person name="Peterson S.W."/>
        </authorList>
    </citation>
    <scope>NUCLEOTIDE SEQUENCE [LARGE SCALE GENOMIC DNA]</scope>
    <source>
        <strain evidence="5 6">3F5N</strain>
    </source>
</reference>
<keyword evidence="3 5" id="KW-0560">Oxidoreductase</keyword>
<protein>
    <recommendedName>
        <fullName evidence="2">3-methyl-2-oxobutanoate dehydrogenase (2-methylpropanoyl-transferring)</fullName>
        <ecNumber evidence="2">1.2.4.4</ecNumber>
    </recommendedName>
</protein>
<evidence type="ECO:0000259" key="4">
    <source>
        <dbReference type="SMART" id="SM00861"/>
    </source>
</evidence>
<evidence type="ECO:0000256" key="3">
    <source>
        <dbReference type="ARBA" id="ARBA00023002"/>
    </source>
</evidence>
<accession>A0A1R4EU56</accession>
<dbReference type="InterPro" id="IPR009014">
    <property type="entry name" value="Transketo_C/PFOR_II"/>
</dbReference>
<evidence type="ECO:0000256" key="1">
    <source>
        <dbReference type="ARBA" id="ARBA00001964"/>
    </source>
</evidence>
<dbReference type="FunFam" id="3.40.50.920:FF:000001">
    <property type="entry name" value="Pyruvate dehydrogenase E1 beta subunit"/>
    <property type="match status" value="1"/>
</dbReference>
<dbReference type="SUPFAM" id="SSF52518">
    <property type="entry name" value="Thiamin diphosphate-binding fold (THDP-binding)"/>
    <property type="match status" value="1"/>
</dbReference>
<dbReference type="Pfam" id="PF02780">
    <property type="entry name" value="Transketolase_C"/>
    <property type="match status" value="1"/>
</dbReference>
<feature type="domain" description="Transketolase-like pyrimidine-binding" evidence="4">
    <location>
        <begin position="37"/>
        <end position="212"/>
    </location>
</feature>
<dbReference type="FunFam" id="3.40.50.970:FF:000001">
    <property type="entry name" value="Pyruvate dehydrogenase E1 beta subunit"/>
    <property type="match status" value="1"/>
</dbReference>